<evidence type="ECO:0000256" key="1">
    <source>
        <dbReference type="SAM" id="MobiDB-lite"/>
    </source>
</evidence>
<dbReference type="AlphaFoldDB" id="A0A9N9IU37"/>
<feature type="region of interest" description="Disordered" evidence="1">
    <location>
        <begin position="1"/>
        <end position="154"/>
    </location>
</feature>
<proteinExistence type="predicted"/>
<feature type="compositionally biased region" description="Low complexity" evidence="1">
    <location>
        <begin position="106"/>
        <end position="116"/>
    </location>
</feature>
<feature type="compositionally biased region" description="Basic residues" evidence="1">
    <location>
        <begin position="54"/>
        <end position="64"/>
    </location>
</feature>
<comment type="caution">
    <text evidence="2">The sequence shown here is derived from an EMBL/GenBank/DDBJ whole genome shotgun (WGS) entry which is preliminary data.</text>
</comment>
<reference evidence="2" key="1">
    <citation type="submission" date="2021-06" db="EMBL/GenBank/DDBJ databases">
        <authorList>
            <person name="Kallberg Y."/>
            <person name="Tangrot J."/>
            <person name="Rosling A."/>
        </authorList>
    </citation>
    <scope>NUCLEOTIDE SEQUENCE</scope>
    <source>
        <strain evidence="2">87-6 pot B 2015</strain>
    </source>
</reference>
<sequence length="187" mass="21337">DNLKLSSNESAEEKDNTVSNVTIETTLRNKRSDNLLRDSDYGEKATSRVDNNKHGGKFFGKHRSIPSFSSKEISSSQEDNSTKQSNQKLRRNSHLSRKSSIHSRSSRQSSVSSKFSVNTTATGVIMEEGDDDPNNPKFRNKFFTTSKRSTRKSNKSLHFLRKLWKANHQQNLSSNETIEQYYQQNGD</sequence>
<feature type="non-terminal residue" evidence="2">
    <location>
        <position position="187"/>
    </location>
</feature>
<feature type="non-terminal residue" evidence="2">
    <location>
        <position position="1"/>
    </location>
</feature>
<dbReference type="EMBL" id="CAJVPP010025366">
    <property type="protein sequence ID" value="CAG8751494.1"/>
    <property type="molecule type" value="Genomic_DNA"/>
</dbReference>
<gene>
    <name evidence="2" type="ORF">FMOSSE_LOCUS16669</name>
</gene>
<dbReference type="Proteomes" id="UP000789375">
    <property type="component" value="Unassembled WGS sequence"/>
</dbReference>
<organism evidence="2 3">
    <name type="scientific">Funneliformis mosseae</name>
    <name type="common">Endomycorrhizal fungus</name>
    <name type="synonym">Glomus mosseae</name>
    <dbReference type="NCBI Taxonomy" id="27381"/>
    <lineage>
        <taxon>Eukaryota</taxon>
        <taxon>Fungi</taxon>
        <taxon>Fungi incertae sedis</taxon>
        <taxon>Mucoromycota</taxon>
        <taxon>Glomeromycotina</taxon>
        <taxon>Glomeromycetes</taxon>
        <taxon>Glomerales</taxon>
        <taxon>Glomeraceae</taxon>
        <taxon>Funneliformis</taxon>
    </lineage>
</organism>
<feature type="compositionally biased region" description="Low complexity" evidence="1">
    <location>
        <begin position="65"/>
        <end position="79"/>
    </location>
</feature>
<feature type="compositionally biased region" description="Polar residues" evidence="1">
    <location>
        <begin position="17"/>
        <end position="26"/>
    </location>
</feature>
<feature type="compositionally biased region" description="Basic and acidic residues" evidence="1">
    <location>
        <begin position="30"/>
        <end position="53"/>
    </location>
</feature>
<feature type="compositionally biased region" description="Basic residues" evidence="1">
    <location>
        <begin position="88"/>
        <end position="105"/>
    </location>
</feature>
<keyword evidence="3" id="KW-1185">Reference proteome</keyword>
<protein>
    <submittedName>
        <fullName evidence="2">11914_t:CDS:1</fullName>
    </submittedName>
</protein>
<name>A0A9N9IU37_FUNMO</name>
<accession>A0A9N9IU37</accession>
<evidence type="ECO:0000313" key="3">
    <source>
        <dbReference type="Proteomes" id="UP000789375"/>
    </source>
</evidence>
<evidence type="ECO:0000313" key="2">
    <source>
        <dbReference type="EMBL" id="CAG8751494.1"/>
    </source>
</evidence>